<evidence type="ECO:0000256" key="2">
    <source>
        <dbReference type="ARBA" id="ARBA00022801"/>
    </source>
</evidence>
<sequence length="401" mass="45788">MGCRTLCFGFFCVLFAYCVYTPVPENIEEPWKVRFIDALVKMTSFVGTLFENIGLMKYEEVFSVIAAAHYTKPISDENITVIDTNFSDIPVRLYLPKRKSERQRPAVIYIHGGIFVFGSCKMSTSDDLNRWTANKLGAVVVGIDYRLAPQYRFPTALEDCVFASKFFLQDKVLAEYGVDPSRICVMGDSSGGTLAAAVVQLLQNDPEFKDRIKAQALIYPGLQLIDTFLPSYQDYKHGPVLTREVIIKLACLYLTEDETLPQALLKNEHMPEESRHLFKFVNWSDLLPEKYKKNHVYTEPIFGKLNASYVALMDHRLFPLLANDSQLQSLPRTYILTCEHDIIRDDGLIYVTRLRNVGVQVTHDHMEKGIHGAISFTRAPVFLHSGLKMIDKYISWLEENL</sequence>
<dbReference type="InterPro" id="IPR017157">
    <property type="entry name" value="Arylacetamide_deacetylase"/>
</dbReference>
<dbReference type="PANTHER" id="PTHR48081:SF28">
    <property type="entry name" value="ALPHA_BETA HYDROLASE FOLD-3 DOMAIN-CONTAINING PROTEIN"/>
    <property type="match status" value="1"/>
</dbReference>
<evidence type="ECO:0000259" key="5">
    <source>
        <dbReference type="Pfam" id="PF07859"/>
    </source>
</evidence>
<dbReference type="InterPro" id="IPR050300">
    <property type="entry name" value="GDXG_lipolytic_enzyme"/>
</dbReference>
<dbReference type="SUPFAM" id="SSF53474">
    <property type="entry name" value="alpha/beta-Hydrolases"/>
    <property type="match status" value="1"/>
</dbReference>
<gene>
    <name evidence="7" type="primary">LOC101990183</name>
</gene>
<dbReference type="PIRSF" id="PIRSF037251">
    <property type="entry name" value="Arylacetamide_deacetylase"/>
    <property type="match status" value="1"/>
</dbReference>
<dbReference type="Proteomes" id="UP000694915">
    <property type="component" value="Chromosome 1"/>
</dbReference>
<dbReference type="InterPro" id="IPR013094">
    <property type="entry name" value="AB_hydrolase_3"/>
</dbReference>
<dbReference type="PANTHER" id="PTHR48081">
    <property type="entry name" value="AB HYDROLASE SUPERFAMILY PROTEIN C4A8.06C"/>
    <property type="match status" value="1"/>
</dbReference>
<evidence type="ECO:0000256" key="4">
    <source>
        <dbReference type="SAM" id="SignalP"/>
    </source>
</evidence>
<dbReference type="Gene3D" id="3.40.50.1820">
    <property type="entry name" value="alpha/beta hydrolase"/>
    <property type="match status" value="1"/>
</dbReference>
<feature type="domain" description="Alpha/beta hydrolase fold-3" evidence="5">
    <location>
        <begin position="291"/>
        <end position="373"/>
    </location>
</feature>
<keyword evidence="6" id="KW-1185">Reference proteome</keyword>
<keyword evidence="2" id="KW-0378">Hydrolase</keyword>
<keyword evidence="4" id="KW-0732">Signal</keyword>
<dbReference type="InterPro" id="IPR029058">
    <property type="entry name" value="AB_hydrolase_fold"/>
</dbReference>
<feature type="signal peptide" evidence="4">
    <location>
        <begin position="1"/>
        <end position="18"/>
    </location>
</feature>
<name>A0ABM0KD80_MICOH</name>
<protein>
    <submittedName>
        <fullName evidence="7">Arylacetamide deacetylase-like 2</fullName>
    </submittedName>
</protein>
<comment type="similarity">
    <text evidence="1">Belongs to the 'GDXG' lipolytic enzyme family.</text>
</comment>
<feature type="domain" description="Alpha/beta hydrolase fold-3" evidence="5">
    <location>
        <begin position="107"/>
        <end position="259"/>
    </location>
</feature>
<evidence type="ECO:0000256" key="3">
    <source>
        <dbReference type="ARBA" id="ARBA00023157"/>
    </source>
</evidence>
<evidence type="ECO:0000256" key="1">
    <source>
        <dbReference type="ARBA" id="ARBA00010515"/>
    </source>
</evidence>
<reference evidence="7" key="1">
    <citation type="submission" date="2025-08" db="UniProtKB">
        <authorList>
            <consortium name="RefSeq"/>
        </authorList>
    </citation>
    <scope>IDENTIFICATION</scope>
</reference>
<dbReference type="Pfam" id="PF07859">
    <property type="entry name" value="Abhydrolase_3"/>
    <property type="match status" value="2"/>
</dbReference>
<dbReference type="RefSeq" id="XP_005344088.1">
    <property type="nucleotide sequence ID" value="XM_005344031.1"/>
</dbReference>
<organism evidence="6 7">
    <name type="scientific">Microtus ochrogaster</name>
    <name type="common">Prairie vole</name>
    <dbReference type="NCBI Taxonomy" id="79684"/>
    <lineage>
        <taxon>Eukaryota</taxon>
        <taxon>Metazoa</taxon>
        <taxon>Chordata</taxon>
        <taxon>Craniata</taxon>
        <taxon>Vertebrata</taxon>
        <taxon>Euteleostomi</taxon>
        <taxon>Mammalia</taxon>
        <taxon>Eutheria</taxon>
        <taxon>Euarchontoglires</taxon>
        <taxon>Glires</taxon>
        <taxon>Rodentia</taxon>
        <taxon>Myomorpha</taxon>
        <taxon>Muroidea</taxon>
        <taxon>Cricetidae</taxon>
        <taxon>Arvicolinae</taxon>
        <taxon>Microtus</taxon>
    </lineage>
</organism>
<feature type="chain" id="PRO_5046491371" evidence="4">
    <location>
        <begin position="19"/>
        <end position="401"/>
    </location>
</feature>
<keyword evidence="3" id="KW-1015">Disulfide bond</keyword>
<accession>A0ABM0KD80</accession>
<evidence type="ECO:0000313" key="6">
    <source>
        <dbReference type="Proteomes" id="UP000694915"/>
    </source>
</evidence>
<evidence type="ECO:0000313" key="7">
    <source>
        <dbReference type="RefSeq" id="XP_005344088.1"/>
    </source>
</evidence>
<proteinExistence type="inferred from homology"/>
<dbReference type="GeneID" id="101990183"/>